<keyword evidence="5" id="KW-0413">Isomerase</keyword>
<dbReference type="GO" id="GO:0003677">
    <property type="term" value="F:DNA binding"/>
    <property type="evidence" value="ECO:0007669"/>
    <property type="project" value="UniProtKB-KW"/>
</dbReference>
<dbReference type="Gene3D" id="3.40.50.300">
    <property type="entry name" value="P-loop containing nucleotide triphosphate hydrolases"/>
    <property type="match status" value="3"/>
</dbReference>
<reference evidence="10" key="1">
    <citation type="submission" date="2021-01" db="EMBL/GenBank/DDBJ databases">
        <authorList>
            <person name="Corre E."/>
            <person name="Pelletier E."/>
            <person name="Niang G."/>
            <person name="Scheremetjew M."/>
            <person name="Finn R."/>
            <person name="Kale V."/>
            <person name="Holt S."/>
            <person name="Cochrane G."/>
            <person name="Meng A."/>
            <person name="Brown T."/>
            <person name="Cohen L."/>
        </authorList>
    </citation>
    <scope>NUCLEOTIDE SEQUENCE</scope>
    <source>
        <strain evidence="10">CCMP1510</strain>
    </source>
</reference>
<protein>
    <recommendedName>
        <fullName evidence="7">DNA 3'-5' helicase</fullName>
        <ecNumber evidence="7">5.6.2.4</ecNumber>
    </recommendedName>
</protein>
<evidence type="ECO:0000256" key="5">
    <source>
        <dbReference type="ARBA" id="ARBA00023235"/>
    </source>
</evidence>
<dbReference type="GO" id="GO:0009378">
    <property type="term" value="F:four-way junction helicase activity"/>
    <property type="evidence" value="ECO:0007669"/>
    <property type="project" value="TreeGrafter"/>
</dbReference>
<dbReference type="GO" id="GO:0006281">
    <property type="term" value="P:DNA repair"/>
    <property type="evidence" value="ECO:0007669"/>
    <property type="project" value="TreeGrafter"/>
</dbReference>
<dbReference type="InterPro" id="IPR027417">
    <property type="entry name" value="P-loop_NTPase"/>
</dbReference>
<sequence>MRTDEEKNGAWQLAPILEDSTLHDVHESTIFDDFDQMGFIALRDRLSVKSTVVTRIVRDLDSDAAYDPAKVRAWATELKDFSNVLNEASQELFAIGDHLDFLDPKKPKEATTEQIEALRNIVINLYSTASKTKNDDTIAEEEENENNDGGILDFSLSLIGLNTSMLFQFQVDVILDLLYNKDGLVIAPTGFGKSVMFQLPALIHHFIDTRNFVLVISPLLLLIADQCQNFQEKTKKNNWNSYLLARSSMPRRDENDANEDEIFSDLGLALLHKLLPGTDLEESDTRDFDLDNLDGQTINDFKNGFGGALLYLTPEKLLSQKWSDFLIDAFAEGHVKAIIFDEAHSIHCMGTSFRPSYCKVGAHLNALFSFANQHRRGSGKGAEIRPCRCGFTATLAPSDEASVIDLCGMIRDPNLVYRLPTRRFNVNIARFLWMDSTGPLDHIQDIIEDDKRYPEPFKRLFYTLTKNKCESVHSHIRNNSDVSCVKLHGDIGVQEKLDALQKIRDDHCYIACCTDSFGLGIDIKDIFAVHEIFLPLTLEDLHQKLGRVARDPELRGDYCIHVSFFFFLN</sequence>
<dbReference type="InterPro" id="IPR001650">
    <property type="entry name" value="Helicase_C-like"/>
</dbReference>
<evidence type="ECO:0000313" key="10">
    <source>
        <dbReference type="EMBL" id="CAE0370191.1"/>
    </source>
</evidence>
<dbReference type="Pfam" id="PF00271">
    <property type="entry name" value="Helicase_C"/>
    <property type="match status" value="1"/>
</dbReference>
<dbReference type="PROSITE" id="PS51192">
    <property type="entry name" value="HELICASE_ATP_BIND_1"/>
    <property type="match status" value="1"/>
</dbReference>
<dbReference type="SUPFAM" id="SSF52540">
    <property type="entry name" value="P-loop containing nucleoside triphosphate hydrolases"/>
    <property type="match status" value="1"/>
</dbReference>
<dbReference type="GO" id="GO:0005524">
    <property type="term" value="F:ATP binding"/>
    <property type="evidence" value="ECO:0007669"/>
    <property type="project" value="UniProtKB-KW"/>
</dbReference>
<proteinExistence type="inferred from homology"/>
<dbReference type="AlphaFoldDB" id="A0A7S3NML5"/>
<dbReference type="PANTHER" id="PTHR13710:SF105">
    <property type="entry name" value="ATP-DEPENDENT DNA HELICASE Q1"/>
    <property type="match status" value="1"/>
</dbReference>
<comment type="similarity">
    <text evidence="1">Belongs to the helicase family. RecQ subfamily.</text>
</comment>
<accession>A0A7S3NML5</accession>
<dbReference type="GO" id="GO:0043138">
    <property type="term" value="F:3'-5' DNA helicase activity"/>
    <property type="evidence" value="ECO:0007669"/>
    <property type="project" value="UniProtKB-EC"/>
</dbReference>
<dbReference type="Pfam" id="PF00270">
    <property type="entry name" value="DEAD"/>
    <property type="match status" value="1"/>
</dbReference>
<feature type="domain" description="Helicase ATP-binding" evidence="8">
    <location>
        <begin position="174"/>
        <end position="413"/>
    </location>
</feature>
<dbReference type="EMBL" id="HBIJ01016423">
    <property type="protein sequence ID" value="CAE0370191.1"/>
    <property type="molecule type" value="Transcribed_RNA"/>
</dbReference>
<dbReference type="EC" id="5.6.2.4" evidence="7"/>
<name>A0A7S3NML5_9STRA</name>
<evidence type="ECO:0000256" key="1">
    <source>
        <dbReference type="ARBA" id="ARBA00005446"/>
    </source>
</evidence>
<dbReference type="SMART" id="SM00490">
    <property type="entry name" value="HELICc"/>
    <property type="match status" value="1"/>
</dbReference>
<dbReference type="InterPro" id="IPR014001">
    <property type="entry name" value="Helicase_ATP-bd"/>
</dbReference>
<keyword evidence="2" id="KW-0547">Nucleotide-binding</keyword>
<evidence type="ECO:0000259" key="9">
    <source>
        <dbReference type="PROSITE" id="PS51194"/>
    </source>
</evidence>
<dbReference type="InterPro" id="IPR011545">
    <property type="entry name" value="DEAD/DEAH_box_helicase_dom"/>
</dbReference>
<evidence type="ECO:0000259" key="8">
    <source>
        <dbReference type="PROSITE" id="PS51192"/>
    </source>
</evidence>
<feature type="domain" description="Helicase C-terminal" evidence="9">
    <location>
        <begin position="439"/>
        <end position="569"/>
    </location>
</feature>
<gene>
    <name evidence="10" type="ORF">ALAG00032_LOCUS10955</name>
</gene>
<comment type="catalytic activity">
    <reaction evidence="6">
        <text>Couples ATP hydrolysis with the unwinding of duplex DNA by translocating in the 3'-5' direction.</text>
        <dbReference type="EC" id="5.6.2.4"/>
    </reaction>
</comment>
<dbReference type="GO" id="GO:0005694">
    <property type="term" value="C:chromosome"/>
    <property type="evidence" value="ECO:0007669"/>
    <property type="project" value="TreeGrafter"/>
</dbReference>
<evidence type="ECO:0000256" key="4">
    <source>
        <dbReference type="ARBA" id="ARBA00023125"/>
    </source>
</evidence>
<dbReference type="PANTHER" id="PTHR13710">
    <property type="entry name" value="DNA HELICASE RECQ FAMILY MEMBER"/>
    <property type="match status" value="1"/>
</dbReference>
<evidence type="ECO:0000256" key="3">
    <source>
        <dbReference type="ARBA" id="ARBA00022840"/>
    </source>
</evidence>
<organism evidence="10">
    <name type="scientific">Aureoumbra lagunensis</name>
    <dbReference type="NCBI Taxonomy" id="44058"/>
    <lineage>
        <taxon>Eukaryota</taxon>
        <taxon>Sar</taxon>
        <taxon>Stramenopiles</taxon>
        <taxon>Ochrophyta</taxon>
        <taxon>Pelagophyceae</taxon>
        <taxon>Pelagomonadales</taxon>
        <taxon>Aureoumbra</taxon>
    </lineage>
</organism>
<evidence type="ECO:0000256" key="2">
    <source>
        <dbReference type="ARBA" id="ARBA00022741"/>
    </source>
</evidence>
<dbReference type="GO" id="GO:0005737">
    <property type="term" value="C:cytoplasm"/>
    <property type="evidence" value="ECO:0007669"/>
    <property type="project" value="TreeGrafter"/>
</dbReference>
<dbReference type="SMART" id="SM00487">
    <property type="entry name" value="DEXDc"/>
    <property type="match status" value="1"/>
</dbReference>
<dbReference type="GO" id="GO:0006310">
    <property type="term" value="P:DNA recombination"/>
    <property type="evidence" value="ECO:0007669"/>
    <property type="project" value="TreeGrafter"/>
</dbReference>
<dbReference type="PROSITE" id="PS51194">
    <property type="entry name" value="HELICASE_CTER"/>
    <property type="match status" value="1"/>
</dbReference>
<keyword evidence="4" id="KW-0238">DNA-binding</keyword>
<evidence type="ECO:0000256" key="6">
    <source>
        <dbReference type="ARBA" id="ARBA00034617"/>
    </source>
</evidence>
<keyword evidence="3" id="KW-0067">ATP-binding</keyword>
<evidence type="ECO:0000256" key="7">
    <source>
        <dbReference type="ARBA" id="ARBA00034808"/>
    </source>
</evidence>